<protein>
    <submittedName>
        <fullName evidence="1">ABC transporter permease</fullName>
    </submittedName>
</protein>
<dbReference type="EMBL" id="LJDB01000059">
    <property type="protein sequence ID" value="ONI39905.1"/>
    <property type="molecule type" value="Genomic_DNA"/>
</dbReference>
<reference evidence="1" key="1">
    <citation type="submission" date="2016-08" db="EMBL/GenBank/DDBJ databases">
        <authorList>
            <person name="Ngugi D.K."/>
            <person name="Miyake S."/>
            <person name="Stingl U."/>
        </authorList>
    </citation>
    <scope>NUCLEOTIDE SEQUENCE</scope>
    <source>
        <strain evidence="1">SCG-B11WGA-EpuloA1</strain>
    </source>
</reference>
<comment type="caution">
    <text evidence="1">The sequence shown here is derived from an EMBL/GenBank/DDBJ whole genome shotgun (WGS) entry which is preliminary data.</text>
</comment>
<keyword evidence="2" id="KW-1185">Reference proteome</keyword>
<evidence type="ECO:0000313" key="2">
    <source>
        <dbReference type="Proteomes" id="UP000188605"/>
    </source>
</evidence>
<name>A0ACC8XBN3_9FIRM</name>
<proteinExistence type="predicted"/>
<accession>A0ACC8XBN3</accession>
<gene>
    <name evidence="1" type="ORF">AN396_06860</name>
</gene>
<sequence length="273" mass="31102">MEKSVSKPMKFLFYFLTIGYAGIALFPFFWAFYTSLRPTKEAFKLNFDFSGLSFDTYINLIEKNDILKWYFNSIVIAVCVTIIGVVLSTMAGYALARINFKGKNIIFMTILGIMMIPGQITMIPQYMLLNEFNFVNTYVGLIIPFVFNAFNIFMMRQFFLSFPISLEEAAEIDGLNRFGIFFKIALPLAKPAVTTITIMTFMGSWNNFLMPNLLITSRDMYTLPVGMASLNSQYFSFPNQTMAGAMLLSIPMVILFLICQRYFIEGVTSSGIK</sequence>
<dbReference type="Proteomes" id="UP000188605">
    <property type="component" value="Unassembled WGS sequence"/>
</dbReference>
<evidence type="ECO:0000313" key="1">
    <source>
        <dbReference type="EMBL" id="ONI39905.1"/>
    </source>
</evidence>
<organism evidence="1 2">
    <name type="scientific">Candidatus Epulonipiscium fishelsonii</name>
    <dbReference type="NCBI Taxonomy" id="77094"/>
    <lineage>
        <taxon>Bacteria</taxon>
        <taxon>Bacillati</taxon>
        <taxon>Bacillota</taxon>
        <taxon>Clostridia</taxon>
        <taxon>Lachnospirales</taxon>
        <taxon>Lachnospiraceae</taxon>
        <taxon>Candidatus Epulonipiscium</taxon>
    </lineage>
</organism>